<evidence type="ECO:0000256" key="1">
    <source>
        <dbReference type="ARBA" id="ARBA00000085"/>
    </source>
</evidence>
<feature type="coiled-coil region" evidence="5">
    <location>
        <begin position="183"/>
        <end position="245"/>
    </location>
</feature>
<dbReference type="Pfam" id="PF00512">
    <property type="entry name" value="HisKA"/>
    <property type="match status" value="1"/>
</dbReference>
<sequence>MRRSILTVPIVSEGDVAFLRQRSRRVAELLGFSQQDQTRIATAVSEIARNALSYGRGGQAELAVSTAESGRDLQIRIIDKGPGIDDLTAILEGRYRSTQGMGVGITGARCLMDRFDIDTSAEGTCVTLEKILPVSALGTDAAIARLVDCLSADAMADADGEVRLQNEDLTRALEVTTDRQVQLDRLNAELVETNRSMISLHAELENRAEQLKRFNDGLEAAIAAAIKERDEAEALLRQAQKMEALGQLTGGVAHDFNNLLQVIVGNLELLDRQLPEDAPRWRRSVSNAMEGANRAAILTQRLLAFSRLQPLNPKPIDVAQLSHGMFDILSRTLGQHLELAIRIDPDLWFAEADPHQLENAIVNLAVNAGHALVQGGTAIVSAHNVDAAASHAVVGLEPAQYVAICVSDTGTGMSPDILDRVFEPFFTTKDVGQGTGLGLSQVFGFAKQSRGHVKIDSIVGEGTTVTIYLPRSMDAPIEAFVATLKPTMKAAPSETVLVVEDDLQVQNYTVEALTELGYRVQRADDAVIALDVLGKIDRIDLMLTDVILPGGLSGPQLAERAQKLRPGLKVLFASGYIRDAVTDTGHLATGIDLLQKPFRYDELALRVRQALDQPVSTAGSIPVGHADLTPVGGGASRDNRGFM</sequence>
<dbReference type="Gene3D" id="1.10.287.130">
    <property type="match status" value="1"/>
</dbReference>
<dbReference type="SMART" id="SM00388">
    <property type="entry name" value="HisKA"/>
    <property type="match status" value="1"/>
</dbReference>
<evidence type="ECO:0000256" key="2">
    <source>
        <dbReference type="ARBA" id="ARBA00012438"/>
    </source>
</evidence>
<dbReference type="InterPro" id="IPR003661">
    <property type="entry name" value="HisK_dim/P_dom"/>
</dbReference>
<dbReference type="InterPro" id="IPR005467">
    <property type="entry name" value="His_kinase_dom"/>
</dbReference>
<comment type="caution">
    <text evidence="8">The sequence shown here is derived from an EMBL/GenBank/DDBJ whole genome shotgun (WGS) entry which is preliminary data.</text>
</comment>
<comment type="catalytic activity">
    <reaction evidence="1">
        <text>ATP + protein L-histidine = ADP + protein N-phospho-L-histidine.</text>
        <dbReference type="EC" id="2.7.13.3"/>
    </reaction>
</comment>
<gene>
    <name evidence="8" type="ORF">GCM10011395_34620</name>
</gene>
<accession>A0ABQ1H7V7</accession>
<evidence type="ECO:0000259" key="7">
    <source>
        <dbReference type="PROSITE" id="PS50110"/>
    </source>
</evidence>
<dbReference type="PROSITE" id="PS50110">
    <property type="entry name" value="RESPONSE_REGULATORY"/>
    <property type="match status" value="1"/>
</dbReference>
<dbReference type="Proteomes" id="UP000618591">
    <property type="component" value="Unassembled WGS sequence"/>
</dbReference>
<evidence type="ECO:0000313" key="9">
    <source>
        <dbReference type="Proteomes" id="UP000618591"/>
    </source>
</evidence>
<dbReference type="SUPFAM" id="SSF55874">
    <property type="entry name" value="ATPase domain of HSP90 chaperone/DNA topoisomerase II/histidine kinase"/>
    <property type="match status" value="2"/>
</dbReference>
<dbReference type="EMBL" id="BMDW01000032">
    <property type="protein sequence ID" value="GGA61347.1"/>
    <property type="molecule type" value="Genomic_DNA"/>
</dbReference>
<dbReference type="Pfam" id="PF13581">
    <property type="entry name" value="HATPase_c_2"/>
    <property type="match status" value="1"/>
</dbReference>
<dbReference type="InterPro" id="IPR011006">
    <property type="entry name" value="CheY-like_superfamily"/>
</dbReference>
<dbReference type="InterPro" id="IPR003594">
    <property type="entry name" value="HATPase_dom"/>
</dbReference>
<evidence type="ECO:0000256" key="3">
    <source>
        <dbReference type="ARBA" id="ARBA00022553"/>
    </source>
</evidence>
<reference evidence="9" key="1">
    <citation type="journal article" date="2019" name="Int. J. Syst. Evol. Microbiol.">
        <title>The Global Catalogue of Microorganisms (GCM) 10K type strain sequencing project: providing services to taxonomists for standard genome sequencing and annotation.</title>
        <authorList>
            <consortium name="The Broad Institute Genomics Platform"/>
            <consortium name="The Broad Institute Genome Sequencing Center for Infectious Disease"/>
            <person name="Wu L."/>
            <person name="Ma J."/>
        </authorList>
    </citation>
    <scope>NUCLEOTIDE SEQUENCE [LARGE SCALE GENOMIC DNA]</scope>
    <source>
        <strain evidence="9">CGMCC 1.10106</strain>
    </source>
</reference>
<evidence type="ECO:0000256" key="5">
    <source>
        <dbReference type="SAM" id="Coils"/>
    </source>
</evidence>
<dbReference type="SMART" id="SM00448">
    <property type="entry name" value="REC"/>
    <property type="match status" value="1"/>
</dbReference>
<dbReference type="SUPFAM" id="SSF52172">
    <property type="entry name" value="CheY-like"/>
    <property type="match status" value="1"/>
</dbReference>
<protein>
    <recommendedName>
        <fullName evidence="2">histidine kinase</fullName>
        <ecNumber evidence="2">2.7.13.3</ecNumber>
    </recommendedName>
</protein>
<evidence type="ECO:0000313" key="8">
    <source>
        <dbReference type="EMBL" id="GGA61347.1"/>
    </source>
</evidence>
<dbReference type="Pfam" id="PF02518">
    <property type="entry name" value="HATPase_c"/>
    <property type="match status" value="1"/>
</dbReference>
<dbReference type="SMART" id="SM00387">
    <property type="entry name" value="HATPase_c"/>
    <property type="match status" value="2"/>
</dbReference>
<dbReference type="EC" id="2.7.13.3" evidence="2"/>
<dbReference type="CDD" id="cd00082">
    <property type="entry name" value="HisKA"/>
    <property type="match status" value="1"/>
</dbReference>
<keyword evidence="3 4" id="KW-0597">Phosphoprotein</keyword>
<dbReference type="PROSITE" id="PS50109">
    <property type="entry name" value="HIS_KIN"/>
    <property type="match status" value="1"/>
</dbReference>
<evidence type="ECO:0000259" key="6">
    <source>
        <dbReference type="PROSITE" id="PS50109"/>
    </source>
</evidence>
<dbReference type="PANTHER" id="PTHR43065">
    <property type="entry name" value="SENSOR HISTIDINE KINASE"/>
    <property type="match status" value="1"/>
</dbReference>
<dbReference type="PRINTS" id="PR00344">
    <property type="entry name" value="BCTRLSENSOR"/>
</dbReference>
<dbReference type="InterPro" id="IPR004358">
    <property type="entry name" value="Sig_transdc_His_kin-like_C"/>
</dbReference>
<keyword evidence="5" id="KW-0175">Coiled coil</keyword>
<dbReference type="PANTHER" id="PTHR43065:SF49">
    <property type="entry name" value="HISTIDINE KINASE"/>
    <property type="match status" value="1"/>
</dbReference>
<keyword evidence="9" id="KW-1185">Reference proteome</keyword>
<dbReference type="SUPFAM" id="SSF47384">
    <property type="entry name" value="Homodimeric domain of signal transducing histidine kinase"/>
    <property type="match status" value="1"/>
</dbReference>
<dbReference type="InterPro" id="IPR001789">
    <property type="entry name" value="Sig_transdc_resp-reg_receiver"/>
</dbReference>
<feature type="modified residue" description="4-aspartylphosphate" evidence="4">
    <location>
        <position position="545"/>
    </location>
</feature>
<evidence type="ECO:0000256" key="4">
    <source>
        <dbReference type="PROSITE-ProRule" id="PRU00169"/>
    </source>
</evidence>
<organism evidence="8 9">
    <name type="scientific">Sphingomonas psychrolutea</name>
    <dbReference type="NCBI Taxonomy" id="1259676"/>
    <lineage>
        <taxon>Bacteria</taxon>
        <taxon>Pseudomonadati</taxon>
        <taxon>Pseudomonadota</taxon>
        <taxon>Alphaproteobacteria</taxon>
        <taxon>Sphingomonadales</taxon>
        <taxon>Sphingomonadaceae</taxon>
        <taxon>Sphingomonas</taxon>
    </lineage>
</organism>
<feature type="domain" description="Response regulatory" evidence="7">
    <location>
        <begin position="495"/>
        <end position="611"/>
    </location>
</feature>
<feature type="domain" description="Histidine kinase" evidence="6">
    <location>
        <begin position="251"/>
        <end position="473"/>
    </location>
</feature>
<dbReference type="Gene3D" id="3.30.565.10">
    <property type="entry name" value="Histidine kinase-like ATPase, C-terminal domain"/>
    <property type="match status" value="2"/>
</dbReference>
<dbReference type="Pfam" id="PF00072">
    <property type="entry name" value="Response_reg"/>
    <property type="match status" value="1"/>
</dbReference>
<name>A0ABQ1H7V7_9SPHN</name>
<dbReference type="InterPro" id="IPR036097">
    <property type="entry name" value="HisK_dim/P_sf"/>
</dbReference>
<proteinExistence type="predicted"/>
<dbReference type="InterPro" id="IPR036890">
    <property type="entry name" value="HATPase_C_sf"/>
</dbReference>
<dbReference type="Gene3D" id="3.40.50.2300">
    <property type="match status" value="1"/>
</dbReference>